<keyword evidence="1" id="KW-0805">Transcription regulation</keyword>
<dbReference type="InterPro" id="IPR000792">
    <property type="entry name" value="Tscrpt_reg_LuxR_C"/>
</dbReference>
<evidence type="ECO:0000313" key="5">
    <source>
        <dbReference type="EMBL" id="QJE74828.1"/>
    </source>
</evidence>
<feature type="domain" description="HTH luxR-type" evidence="4">
    <location>
        <begin position="1"/>
        <end position="65"/>
    </location>
</feature>
<evidence type="ECO:0000256" key="3">
    <source>
        <dbReference type="ARBA" id="ARBA00023163"/>
    </source>
</evidence>
<dbReference type="SUPFAM" id="SSF46894">
    <property type="entry name" value="C-terminal effector domain of the bipartite response regulators"/>
    <property type="match status" value="1"/>
</dbReference>
<dbReference type="PROSITE" id="PS00622">
    <property type="entry name" value="HTH_LUXR_1"/>
    <property type="match status" value="1"/>
</dbReference>
<dbReference type="PANTHER" id="PTHR44688:SF16">
    <property type="entry name" value="DNA-BINDING TRANSCRIPTIONAL ACTIVATOR DEVR_DOSR"/>
    <property type="match status" value="1"/>
</dbReference>
<dbReference type="GO" id="GO:0006355">
    <property type="term" value="P:regulation of DNA-templated transcription"/>
    <property type="evidence" value="ECO:0007669"/>
    <property type="project" value="InterPro"/>
</dbReference>
<dbReference type="Gene3D" id="1.10.10.10">
    <property type="entry name" value="Winged helix-like DNA-binding domain superfamily/Winged helix DNA-binding domain"/>
    <property type="match status" value="1"/>
</dbReference>
<dbReference type="Proteomes" id="UP000501891">
    <property type="component" value="Chromosome"/>
</dbReference>
<gene>
    <name evidence="5" type="ORF">HHL28_07920</name>
</gene>
<evidence type="ECO:0000256" key="1">
    <source>
        <dbReference type="ARBA" id="ARBA00023015"/>
    </source>
</evidence>
<dbReference type="AlphaFoldDB" id="A0A858RBP1"/>
<dbReference type="PROSITE" id="PS50043">
    <property type="entry name" value="HTH_LUXR_2"/>
    <property type="match status" value="1"/>
</dbReference>
<dbReference type="CDD" id="cd06170">
    <property type="entry name" value="LuxR_C_like"/>
    <property type="match status" value="1"/>
</dbReference>
<dbReference type="PANTHER" id="PTHR44688">
    <property type="entry name" value="DNA-BINDING TRANSCRIPTIONAL ACTIVATOR DEVR_DOSR"/>
    <property type="match status" value="1"/>
</dbReference>
<dbReference type="GO" id="GO:0003677">
    <property type="term" value="F:DNA binding"/>
    <property type="evidence" value="ECO:0007669"/>
    <property type="project" value="UniProtKB-KW"/>
</dbReference>
<dbReference type="EMBL" id="CP051775">
    <property type="protein sequence ID" value="QJE74828.1"/>
    <property type="molecule type" value="Genomic_DNA"/>
</dbReference>
<accession>A0A858RBP1</accession>
<dbReference type="PRINTS" id="PR00038">
    <property type="entry name" value="HTHLUXR"/>
</dbReference>
<dbReference type="Pfam" id="PF00196">
    <property type="entry name" value="GerE"/>
    <property type="match status" value="1"/>
</dbReference>
<evidence type="ECO:0000313" key="6">
    <source>
        <dbReference type="Proteomes" id="UP000501891"/>
    </source>
</evidence>
<evidence type="ECO:0000256" key="2">
    <source>
        <dbReference type="ARBA" id="ARBA00023125"/>
    </source>
</evidence>
<protein>
    <submittedName>
        <fullName evidence="5">Response regulator transcription factor</fullName>
    </submittedName>
</protein>
<dbReference type="SMART" id="SM00421">
    <property type="entry name" value="HTH_LUXR"/>
    <property type="match status" value="1"/>
</dbReference>
<keyword evidence="2" id="KW-0238">DNA-binding</keyword>
<name>A0A858RBP1_9PROT</name>
<organism evidence="5 6">
    <name type="scientific">Aerophototrophica crusticola</name>
    <dbReference type="NCBI Taxonomy" id="1709002"/>
    <lineage>
        <taxon>Bacteria</taxon>
        <taxon>Pseudomonadati</taxon>
        <taxon>Pseudomonadota</taxon>
        <taxon>Alphaproteobacteria</taxon>
        <taxon>Rhodospirillales</taxon>
        <taxon>Rhodospirillaceae</taxon>
        <taxon>Aerophototrophica</taxon>
    </lineage>
</organism>
<sequence length="72" mass="7825">MAGLGTLTGRQREIFELLVEGCSNKEIARRLGVLEGTVKVHVRAMMQKLGARNRTQVAVLAARCARRPGHAA</sequence>
<keyword evidence="3" id="KW-0804">Transcription</keyword>
<dbReference type="InterPro" id="IPR016032">
    <property type="entry name" value="Sig_transdc_resp-reg_C-effctor"/>
</dbReference>
<keyword evidence="6" id="KW-1185">Reference proteome</keyword>
<dbReference type="InterPro" id="IPR036388">
    <property type="entry name" value="WH-like_DNA-bd_sf"/>
</dbReference>
<proteinExistence type="predicted"/>
<evidence type="ECO:0000259" key="4">
    <source>
        <dbReference type="PROSITE" id="PS50043"/>
    </source>
</evidence>
<reference evidence="5" key="1">
    <citation type="submission" date="2020-04" db="EMBL/GenBank/DDBJ databases">
        <title>A desert anoxygenic phototrophic bacterium fixes CO2 using RubisCO under aerobic conditions.</title>
        <authorList>
            <person name="Tang K."/>
        </authorList>
    </citation>
    <scope>NUCLEOTIDE SEQUENCE [LARGE SCALE GENOMIC DNA]</scope>
    <source>
        <strain evidence="5">MIMtkB3</strain>
    </source>
</reference>
<dbReference type="KEGG" id="acru:HHL28_07920"/>